<evidence type="ECO:0000313" key="4">
    <source>
        <dbReference type="Proteomes" id="UP000287233"/>
    </source>
</evidence>
<protein>
    <submittedName>
        <fullName evidence="3">Uncharacterized protein</fullName>
    </submittedName>
</protein>
<reference evidence="4" key="1">
    <citation type="submission" date="2018-12" db="EMBL/GenBank/DDBJ databases">
        <title>Complete genome sequence of an uncultured bacterium of the candidate phylum Bipolaricaulota.</title>
        <authorList>
            <person name="Kadnikov V.V."/>
            <person name="Mardanov A.V."/>
            <person name="Beletsky A.V."/>
            <person name="Frank Y.A."/>
            <person name="Karnachuk O.V."/>
            <person name="Ravin N.V."/>
        </authorList>
    </citation>
    <scope>NUCLEOTIDE SEQUENCE [LARGE SCALE GENOMIC DNA]</scope>
</reference>
<dbReference type="PROSITE" id="PS50005">
    <property type="entry name" value="TPR"/>
    <property type="match status" value="2"/>
</dbReference>
<keyword evidence="2" id="KW-0472">Membrane</keyword>
<dbReference type="PANTHER" id="PTHR44998:SF1">
    <property type="entry name" value="UDP-N-ACETYLGLUCOSAMINE--PEPTIDE N-ACETYLGLUCOSAMINYLTRANSFERASE 110 KDA SUBUNIT"/>
    <property type="match status" value="1"/>
</dbReference>
<dbReference type="Gene3D" id="1.25.40.10">
    <property type="entry name" value="Tetratricopeptide repeat domain"/>
    <property type="match status" value="1"/>
</dbReference>
<proteinExistence type="predicted"/>
<dbReference type="SUPFAM" id="SSF48452">
    <property type="entry name" value="TPR-like"/>
    <property type="match status" value="1"/>
</dbReference>
<sequence>MQAALDQAEEFRRAGRHAEGIALLLDTLRYGESKAQVLFRLGNLYFEQDDLSRAERAYTRATEEDPHHASAYHNLGVVYRRQGKIAQSVKMLKKARWLDVRHPRSPTTVLPKGALRRRAWPMIAVPLFVLGLIVVAFWLSSR</sequence>
<accession>A0A410FW43</accession>
<name>A0A410FW43_BIPS1</name>
<gene>
    <name evidence="3" type="ORF">BIP78_1533</name>
</gene>
<dbReference type="SMART" id="SM00028">
    <property type="entry name" value="TPR"/>
    <property type="match status" value="2"/>
</dbReference>
<dbReference type="AlphaFoldDB" id="A0A410FW43"/>
<dbReference type="InterPro" id="IPR019734">
    <property type="entry name" value="TPR_rpt"/>
</dbReference>
<dbReference type="GO" id="GO:0006493">
    <property type="term" value="P:protein O-linked glycosylation"/>
    <property type="evidence" value="ECO:0007669"/>
    <property type="project" value="TreeGrafter"/>
</dbReference>
<keyword evidence="2" id="KW-0812">Transmembrane</keyword>
<dbReference type="EMBL" id="CP034928">
    <property type="protein sequence ID" value="QAA77299.1"/>
    <property type="molecule type" value="Genomic_DNA"/>
</dbReference>
<dbReference type="KEGG" id="bih:BIP78_1533"/>
<dbReference type="InterPro" id="IPR011990">
    <property type="entry name" value="TPR-like_helical_dom_sf"/>
</dbReference>
<feature type="transmembrane region" description="Helical" evidence="2">
    <location>
        <begin position="119"/>
        <end position="139"/>
    </location>
</feature>
<dbReference type="PROSITE" id="PS50293">
    <property type="entry name" value="TPR_REGION"/>
    <property type="match status" value="1"/>
</dbReference>
<evidence type="ECO:0000313" key="3">
    <source>
        <dbReference type="EMBL" id="QAA77299.1"/>
    </source>
</evidence>
<dbReference type="PANTHER" id="PTHR44998">
    <property type="match status" value="1"/>
</dbReference>
<evidence type="ECO:0000256" key="1">
    <source>
        <dbReference type="PROSITE-ProRule" id="PRU00339"/>
    </source>
</evidence>
<keyword evidence="2" id="KW-1133">Transmembrane helix</keyword>
<dbReference type="Proteomes" id="UP000287233">
    <property type="component" value="Chromosome"/>
</dbReference>
<organism evidence="3 4">
    <name type="scientific">Bipolaricaulis sibiricus</name>
    <dbReference type="NCBI Taxonomy" id="2501609"/>
    <lineage>
        <taxon>Bacteria</taxon>
        <taxon>Candidatus Bipolaricaulota</taxon>
        <taxon>Candidatus Bipolaricaulia</taxon>
        <taxon>Candidatus Bipolaricaulales</taxon>
        <taxon>Candidatus Bipolaricaulaceae</taxon>
        <taxon>Candidatus Bipolaricaulis</taxon>
    </lineage>
</organism>
<dbReference type="Pfam" id="PF13432">
    <property type="entry name" value="TPR_16"/>
    <property type="match status" value="1"/>
</dbReference>
<feature type="repeat" description="TPR" evidence="1">
    <location>
        <begin position="35"/>
        <end position="68"/>
    </location>
</feature>
<keyword evidence="1" id="KW-0802">TPR repeat</keyword>
<evidence type="ECO:0000256" key="2">
    <source>
        <dbReference type="SAM" id="Phobius"/>
    </source>
</evidence>
<dbReference type="GO" id="GO:0016757">
    <property type="term" value="F:glycosyltransferase activity"/>
    <property type="evidence" value="ECO:0007669"/>
    <property type="project" value="TreeGrafter"/>
</dbReference>
<feature type="repeat" description="TPR" evidence="1">
    <location>
        <begin position="69"/>
        <end position="102"/>
    </location>
</feature>